<organism evidence="4 5">
    <name type="scientific">Lunatimonas lonarensis</name>
    <dbReference type="NCBI Taxonomy" id="1232681"/>
    <lineage>
        <taxon>Bacteria</taxon>
        <taxon>Pseudomonadati</taxon>
        <taxon>Bacteroidota</taxon>
        <taxon>Cytophagia</taxon>
        <taxon>Cytophagales</taxon>
        <taxon>Cyclobacteriaceae</taxon>
    </lineage>
</organism>
<evidence type="ECO:0000313" key="4">
    <source>
        <dbReference type="EMBL" id="EON75813.1"/>
    </source>
</evidence>
<feature type="DNA-binding region" description="H-T-H motif" evidence="2">
    <location>
        <begin position="47"/>
        <end position="66"/>
    </location>
</feature>
<reference evidence="4 5" key="1">
    <citation type="submission" date="2013-02" db="EMBL/GenBank/DDBJ databases">
        <title>A novel strain isolated from Lonar lake, Maharashtra, India.</title>
        <authorList>
            <person name="Singh A."/>
        </authorList>
    </citation>
    <scope>NUCLEOTIDE SEQUENCE [LARGE SCALE GENOMIC DNA]</scope>
    <source>
        <strain evidence="4 5">AK24</strain>
    </source>
</reference>
<dbReference type="STRING" id="1232681.ADIS_3704"/>
<dbReference type="SUPFAM" id="SSF46689">
    <property type="entry name" value="Homeodomain-like"/>
    <property type="match status" value="1"/>
</dbReference>
<feature type="domain" description="HTH tetR-type" evidence="3">
    <location>
        <begin position="24"/>
        <end position="84"/>
    </location>
</feature>
<dbReference type="OrthoDB" id="649282at2"/>
<dbReference type="PRINTS" id="PR00455">
    <property type="entry name" value="HTHTETR"/>
</dbReference>
<evidence type="ECO:0000256" key="2">
    <source>
        <dbReference type="PROSITE-ProRule" id="PRU00335"/>
    </source>
</evidence>
<gene>
    <name evidence="4" type="ORF">ADIS_3704</name>
</gene>
<comment type="caution">
    <text evidence="4">The sequence shown here is derived from an EMBL/GenBank/DDBJ whole genome shotgun (WGS) entry which is preliminary data.</text>
</comment>
<keyword evidence="5" id="KW-1185">Reference proteome</keyword>
<proteinExistence type="predicted"/>
<dbReference type="EMBL" id="AQHR01000096">
    <property type="protein sequence ID" value="EON75813.1"/>
    <property type="molecule type" value="Genomic_DNA"/>
</dbReference>
<evidence type="ECO:0000256" key="1">
    <source>
        <dbReference type="ARBA" id="ARBA00023125"/>
    </source>
</evidence>
<sequence length="226" mass="26652">MDQILNSIMVQVTDDVYLKDPLSSELGRKIINQSLFLIAELGMEGFTFRKLAERVGSTEGAIYRYFENKHKLLVYLTAWYWGWLEHHLVFYISNLTDPYEKMRIAIKLLVEGPDTKKNQYLDPEMLIQIVTEESYKSFLTKEVDIENQNGYFKHFHRLNARLVTLVKEINPTYKYPKTLVSTLMESTLLHAYFRKHMPMMTEIGLVGDEKVDFYNELIFKTLKNES</sequence>
<protein>
    <recommendedName>
        <fullName evidence="3">HTH tetR-type domain-containing protein</fullName>
    </recommendedName>
</protein>
<dbReference type="RefSeq" id="WP_010855835.1">
    <property type="nucleotide sequence ID" value="NZ_AQHR01000096.1"/>
</dbReference>
<dbReference type="AlphaFoldDB" id="R7ZP30"/>
<accession>R7ZP30</accession>
<dbReference type="PROSITE" id="PS50977">
    <property type="entry name" value="HTH_TETR_2"/>
    <property type="match status" value="1"/>
</dbReference>
<dbReference type="InterPro" id="IPR009057">
    <property type="entry name" value="Homeodomain-like_sf"/>
</dbReference>
<dbReference type="InterPro" id="IPR001647">
    <property type="entry name" value="HTH_TetR"/>
</dbReference>
<dbReference type="GO" id="GO:0003677">
    <property type="term" value="F:DNA binding"/>
    <property type="evidence" value="ECO:0007669"/>
    <property type="project" value="UniProtKB-UniRule"/>
</dbReference>
<dbReference type="Gene3D" id="1.10.357.10">
    <property type="entry name" value="Tetracycline Repressor, domain 2"/>
    <property type="match status" value="1"/>
</dbReference>
<dbReference type="Proteomes" id="UP000013909">
    <property type="component" value="Unassembled WGS sequence"/>
</dbReference>
<keyword evidence="1 2" id="KW-0238">DNA-binding</keyword>
<evidence type="ECO:0000259" key="3">
    <source>
        <dbReference type="PROSITE" id="PS50977"/>
    </source>
</evidence>
<dbReference type="Pfam" id="PF00440">
    <property type="entry name" value="TetR_N"/>
    <property type="match status" value="1"/>
</dbReference>
<evidence type="ECO:0000313" key="5">
    <source>
        <dbReference type="Proteomes" id="UP000013909"/>
    </source>
</evidence>
<name>R7ZP30_9BACT</name>